<feature type="domain" description="HTH myb-type" evidence="7">
    <location>
        <begin position="1"/>
        <end position="21"/>
    </location>
</feature>
<dbReference type="Proteomes" id="UP000241394">
    <property type="component" value="Chromosome LG12"/>
</dbReference>
<sequence>LKGRTDNDVKNHWNTKLKKKLLVGPNPSPNTIKEATNHTMHYWSSTTPSPPFVLKVDNYNYNGNVSDFPNVNYQQALAPQEPVLDPVQASLPTLVEVGTSAISTMSQEVSNLSPPVENRCGLWCGDGGGHEDDGFFMGLVGGSSSFSSSYDVLNDFGI</sequence>
<dbReference type="Gene3D" id="1.10.10.60">
    <property type="entry name" value="Homeodomain-like"/>
    <property type="match status" value="1"/>
</dbReference>
<comment type="subcellular location">
    <subcellularLocation>
        <location evidence="1">Nucleus</location>
    </subcellularLocation>
</comment>
<evidence type="ECO:0000256" key="3">
    <source>
        <dbReference type="ARBA" id="ARBA00023015"/>
    </source>
</evidence>
<keyword evidence="5" id="KW-0804">Transcription</keyword>
<dbReference type="AlphaFoldDB" id="A0A2R6QUX6"/>
<evidence type="ECO:0000256" key="2">
    <source>
        <dbReference type="ARBA" id="ARBA00022737"/>
    </source>
</evidence>
<organism evidence="8 9">
    <name type="scientific">Actinidia chinensis var. chinensis</name>
    <name type="common">Chinese soft-hair kiwi</name>
    <dbReference type="NCBI Taxonomy" id="1590841"/>
    <lineage>
        <taxon>Eukaryota</taxon>
        <taxon>Viridiplantae</taxon>
        <taxon>Streptophyta</taxon>
        <taxon>Embryophyta</taxon>
        <taxon>Tracheophyta</taxon>
        <taxon>Spermatophyta</taxon>
        <taxon>Magnoliopsida</taxon>
        <taxon>eudicotyledons</taxon>
        <taxon>Gunneridae</taxon>
        <taxon>Pentapetalae</taxon>
        <taxon>asterids</taxon>
        <taxon>Ericales</taxon>
        <taxon>Actinidiaceae</taxon>
        <taxon>Actinidia</taxon>
    </lineage>
</organism>
<evidence type="ECO:0000256" key="4">
    <source>
        <dbReference type="ARBA" id="ARBA00023125"/>
    </source>
</evidence>
<dbReference type="PROSITE" id="PS51294">
    <property type="entry name" value="HTH_MYB"/>
    <property type="match status" value="1"/>
</dbReference>
<reference evidence="9" key="2">
    <citation type="journal article" date="2018" name="BMC Genomics">
        <title>A manually annotated Actinidia chinensis var. chinensis (kiwifruit) genome highlights the challenges associated with draft genomes and gene prediction in plants.</title>
        <authorList>
            <person name="Pilkington S.M."/>
            <person name="Crowhurst R."/>
            <person name="Hilario E."/>
            <person name="Nardozza S."/>
            <person name="Fraser L."/>
            <person name="Peng Y."/>
            <person name="Gunaseelan K."/>
            <person name="Simpson R."/>
            <person name="Tahir J."/>
            <person name="Deroles S.C."/>
            <person name="Templeton K."/>
            <person name="Luo Z."/>
            <person name="Davy M."/>
            <person name="Cheng C."/>
            <person name="McNeilage M."/>
            <person name="Scaglione D."/>
            <person name="Liu Y."/>
            <person name="Zhang Q."/>
            <person name="Datson P."/>
            <person name="De Silva N."/>
            <person name="Gardiner S.E."/>
            <person name="Bassett H."/>
            <person name="Chagne D."/>
            <person name="McCallum J."/>
            <person name="Dzierzon H."/>
            <person name="Deng C."/>
            <person name="Wang Y.Y."/>
            <person name="Barron L."/>
            <person name="Manako K."/>
            <person name="Bowen J."/>
            <person name="Foster T.M."/>
            <person name="Erridge Z.A."/>
            <person name="Tiffin H."/>
            <person name="Waite C.N."/>
            <person name="Davies K.M."/>
            <person name="Grierson E.P."/>
            <person name="Laing W.A."/>
            <person name="Kirk R."/>
            <person name="Chen X."/>
            <person name="Wood M."/>
            <person name="Montefiori M."/>
            <person name="Brummell D.A."/>
            <person name="Schwinn K.E."/>
            <person name="Catanach A."/>
            <person name="Fullerton C."/>
            <person name="Li D."/>
            <person name="Meiyalaghan S."/>
            <person name="Nieuwenhuizen N."/>
            <person name="Read N."/>
            <person name="Prakash R."/>
            <person name="Hunter D."/>
            <person name="Zhang H."/>
            <person name="McKenzie M."/>
            <person name="Knabel M."/>
            <person name="Harris A."/>
            <person name="Allan A.C."/>
            <person name="Gleave A."/>
            <person name="Chen A."/>
            <person name="Janssen B.J."/>
            <person name="Plunkett B."/>
            <person name="Ampomah-Dwamena C."/>
            <person name="Voogd C."/>
            <person name="Leif D."/>
            <person name="Lafferty D."/>
            <person name="Souleyre E.J.F."/>
            <person name="Varkonyi-Gasic E."/>
            <person name="Gambi F."/>
            <person name="Hanley J."/>
            <person name="Yao J.L."/>
            <person name="Cheung J."/>
            <person name="David K.M."/>
            <person name="Warren B."/>
            <person name="Marsh K."/>
            <person name="Snowden K.C."/>
            <person name="Lin-Wang K."/>
            <person name="Brian L."/>
            <person name="Martinez-Sanchez M."/>
            <person name="Wang M."/>
            <person name="Ileperuma N."/>
            <person name="Macnee N."/>
            <person name="Campin R."/>
            <person name="McAtee P."/>
            <person name="Drummond R.S.M."/>
            <person name="Espley R.V."/>
            <person name="Ireland H.S."/>
            <person name="Wu R."/>
            <person name="Atkinson R.G."/>
            <person name="Karunairetnam S."/>
            <person name="Bulley S."/>
            <person name="Chunkath S."/>
            <person name="Hanley Z."/>
            <person name="Storey R."/>
            <person name="Thrimawithana A.H."/>
            <person name="Thomson S."/>
            <person name="David C."/>
            <person name="Testolin R."/>
            <person name="Huang H."/>
            <person name="Hellens R.P."/>
            <person name="Schaffer R.J."/>
        </authorList>
    </citation>
    <scope>NUCLEOTIDE SEQUENCE [LARGE SCALE GENOMIC DNA]</scope>
    <source>
        <strain evidence="9">cv. Red5</strain>
    </source>
</reference>
<keyword evidence="6" id="KW-0539">Nucleus</keyword>
<comment type="caution">
    <text evidence="8">The sequence shown here is derived from an EMBL/GenBank/DDBJ whole genome shotgun (WGS) entry which is preliminary data.</text>
</comment>
<protein>
    <submittedName>
        <fullName evidence="8">Transcription factor like</fullName>
    </submittedName>
</protein>
<evidence type="ECO:0000259" key="7">
    <source>
        <dbReference type="PROSITE" id="PS51294"/>
    </source>
</evidence>
<dbReference type="PANTHER" id="PTHR48000">
    <property type="entry name" value="OS09G0431300 PROTEIN"/>
    <property type="match status" value="1"/>
</dbReference>
<keyword evidence="4" id="KW-0238">DNA-binding</keyword>
<dbReference type="InterPro" id="IPR017930">
    <property type="entry name" value="Myb_dom"/>
</dbReference>
<keyword evidence="2" id="KW-0677">Repeat</keyword>
<dbReference type="PANTHER" id="PTHR48000:SF8">
    <property type="entry name" value="TRANSCRIPTION FACTOR RAX2-LIKE"/>
    <property type="match status" value="1"/>
</dbReference>
<dbReference type="GO" id="GO:0005634">
    <property type="term" value="C:nucleus"/>
    <property type="evidence" value="ECO:0007669"/>
    <property type="project" value="UniProtKB-SubCell"/>
</dbReference>
<keyword evidence="9" id="KW-1185">Reference proteome</keyword>
<accession>A0A2R6QUX6</accession>
<dbReference type="EMBL" id="NKQK01000012">
    <property type="protein sequence ID" value="PSS15542.1"/>
    <property type="molecule type" value="Genomic_DNA"/>
</dbReference>
<dbReference type="STRING" id="1590841.A0A2R6QUX6"/>
<evidence type="ECO:0000256" key="1">
    <source>
        <dbReference type="ARBA" id="ARBA00004123"/>
    </source>
</evidence>
<proteinExistence type="predicted"/>
<evidence type="ECO:0000313" key="9">
    <source>
        <dbReference type="Proteomes" id="UP000241394"/>
    </source>
</evidence>
<keyword evidence="3" id="KW-0805">Transcription regulation</keyword>
<dbReference type="InParanoid" id="A0A2R6QUX6"/>
<evidence type="ECO:0000256" key="6">
    <source>
        <dbReference type="ARBA" id="ARBA00023242"/>
    </source>
</evidence>
<dbReference type="GO" id="GO:0003677">
    <property type="term" value="F:DNA binding"/>
    <property type="evidence" value="ECO:0007669"/>
    <property type="project" value="UniProtKB-KW"/>
</dbReference>
<gene>
    <name evidence="8" type="ORF">CEY00_Acc13034</name>
</gene>
<evidence type="ECO:0000256" key="5">
    <source>
        <dbReference type="ARBA" id="ARBA00023163"/>
    </source>
</evidence>
<feature type="non-terminal residue" evidence="8">
    <location>
        <position position="1"/>
    </location>
</feature>
<dbReference type="OrthoDB" id="2143914at2759"/>
<name>A0A2R6QUX6_ACTCC</name>
<evidence type="ECO:0000313" key="8">
    <source>
        <dbReference type="EMBL" id="PSS15542.1"/>
    </source>
</evidence>
<reference evidence="8 9" key="1">
    <citation type="submission" date="2017-07" db="EMBL/GenBank/DDBJ databases">
        <title>An improved, manually edited Actinidia chinensis var. chinensis (kiwifruit) genome highlights the challenges associated with draft genomes and gene prediction in plants.</title>
        <authorList>
            <person name="Pilkington S."/>
            <person name="Crowhurst R."/>
            <person name="Hilario E."/>
            <person name="Nardozza S."/>
            <person name="Fraser L."/>
            <person name="Peng Y."/>
            <person name="Gunaseelan K."/>
            <person name="Simpson R."/>
            <person name="Tahir J."/>
            <person name="Deroles S."/>
            <person name="Templeton K."/>
            <person name="Luo Z."/>
            <person name="Davy M."/>
            <person name="Cheng C."/>
            <person name="Mcneilage M."/>
            <person name="Scaglione D."/>
            <person name="Liu Y."/>
            <person name="Zhang Q."/>
            <person name="Datson P."/>
            <person name="De Silva N."/>
            <person name="Gardiner S."/>
            <person name="Bassett H."/>
            <person name="Chagne D."/>
            <person name="Mccallum J."/>
            <person name="Dzierzon H."/>
            <person name="Deng C."/>
            <person name="Wang Y.-Y."/>
            <person name="Barron N."/>
            <person name="Manako K."/>
            <person name="Bowen J."/>
            <person name="Foster T."/>
            <person name="Erridge Z."/>
            <person name="Tiffin H."/>
            <person name="Waite C."/>
            <person name="Davies K."/>
            <person name="Grierson E."/>
            <person name="Laing W."/>
            <person name="Kirk R."/>
            <person name="Chen X."/>
            <person name="Wood M."/>
            <person name="Montefiori M."/>
            <person name="Brummell D."/>
            <person name="Schwinn K."/>
            <person name="Catanach A."/>
            <person name="Fullerton C."/>
            <person name="Li D."/>
            <person name="Meiyalaghan S."/>
            <person name="Nieuwenhuizen N."/>
            <person name="Read N."/>
            <person name="Prakash R."/>
            <person name="Hunter D."/>
            <person name="Zhang H."/>
            <person name="Mckenzie M."/>
            <person name="Knabel M."/>
            <person name="Harris A."/>
            <person name="Allan A."/>
            <person name="Chen A."/>
            <person name="Janssen B."/>
            <person name="Plunkett B."/>
            <person name="Dwamena C."/>
            <person name="Voogd C."/>
            <person name="Leif D."/>
            <person name="Lafferty D."/>
            <person name="Souleyre E."/>
            <person name="Varkonyi-Gasic E."/>
            <person name="Gambi F."/>
            <person name="Hanley J."/>
            <person name="Yao J.-L."/>
            <person name="Cheung J."/>
            <person name="David K."/>
            <person name="Warren B."/>
            <person name="Marsh K."/>
            <person name="Snowden K."/>
            <person name="Lin-Wang K."/>
            <person name="Brian L."/>
            <person name="Martinez-Sanchez M."/>
            <person name="Wang M."/>
            <person name="Ileperuma N."/>
            <person name="Macnee N."/>
            <person name="Campin R."/>
            <person name="Mcatee P."/>
            <person name="Drummond R."/>
            <person name="Espley R."/>
            <person name="Ireland H."/>
            <person name="Wu R."/>
            <person name="Atkinson R."/>
            <person name="Karunairetnam S."/>
            <person name="Bulley S."/>
            <person name="Chunkath S."/>
            <person name="Hanley Z."/>
            <person name="Storey R."/>
            <person name="Thrimawithana A."/>
            <person name="Thomson S."/>
            <person name="David C."/>
            <person name="Testolin R."/>
        </authorList>
    </citation>
    <scope>NUCLEOTIDE SEQUENCE [LARGE SCALE GENOMIC DNA]</scope>
    <source>
        <strain evidence="9">cv. Red5</strain>
        <tissue evidence="8">Young leaf</tissue>
    </source>
</reference>